<protein>
    <submittedName>
        <fullName evidence="8">Uncharacterized protein</fullName>
    </submittedName>
</protein>
<evidence type="ECO:0000256" key="7">
    <source>
        <dbReference type="SAM" id="Phobius"/>
    </source>
</evidence>
<evidence type="ECO:0000313" key="9">
    <source>
        <dbReference type="Proteomes" id="UP000190312"/>
    </source>
</evidence>
<dbReference type="AlphaFoldDB" id="A0A1S9DYQ4"/>
<dbReference type="PANTHER" id="PTHR35042">
    <property type="entry name" value="ANTHRONE OXYGENASE ENCC"/>
    <property type="match status" value="1"/>
</dbReference>
<organism evidence="8 9">
    <name type="scientific">Aspergillus oryzae</name>
    <name type="common">Yellow koji mold</name>
    <dbReference type="NCBI Taxonomy" id="5062"/>
    <lineage>
        <taxon>Eukaryota</taxon>
        <taxon>Fungi</taxon>
        <taxon>Dikarya</taxon>
        <taxon>Ascomycota</taxon>
        <taxon>Pezizomycotina</taxon>
        <taxon>Eurotiomycetes</taxon>
        <taxon>Eurotiomycetidae</taxon>
        <taxon>Eurotiales</taxon>
        <taxon>Aspergillaceae</taxon>
        <taxon>Aspergillus</taxon>
        <taxon>Aspergillus subgen. Circumdati</taxon>
    </lineage>
</organism>
<keyword evidence="5 7" id="KW-0472">Membrane</keyword>
<evidence type="ECO:0000256" key="6">
    <source>
        <dbReference type="ARBA" id="ARBA00034313"/>
    </source>
</evidence>
<dbReference type="InterPro" id="IPR032675">
    <property type="entry name" value="LRR_dom_sf"/>
</dbReference>
<keyword evidence="4" id="KW-0560">Oxidoreductase</keyword>
<feature type="transmembrane region" description="Helical" evidence="7">
    <location>
        <begin position="66"/>
        <end position="84"/>
    </location>
</feature>
<comment type="similarity">
    <text evidence="6">Belongs to the anthrone oxygenase family.</text>
</comment>
<evidence type="ECO:0000256" key="2">
    <source>
        <dbReference type="ARBA" id="ARBA00022692"/>
    </source>
</evidence>
<keyword evidence="3 7" id="KW-1133">Transmembrane helix</keyword>
<dbReference type="InterPro" id="IPR013901">
    <property type="entry name" value="Anthrone_oxy"/>
</dbReference>
<dbReference type="EMBL" id="MKZY01000001">
    <property type="protein sequence ID" value="OOO14173.1"/>
    <property type="molecule type" value="Genomic_DNA"/>
</dbReference>
<dbReference type="OrthoDB" id="4579491at2759"/>
<keyword evidence="2 7" id="KW-0812">Transmembrane</keyword>
<comment type="caution">
    <text evidence="8">The sequence shown here is derived from an EMBL/GenBank/DDBJ whole genome shotgun (WGS) entry which is preliminary data.</text>
</comment>
<accession>A0A1S9DYQ4</accession>
<evidence type="ECO:0000313" key="8">
    <source>
        <dbReference type="EMBL" id="OOO14173.1"/>
    </source>
</evidence>
<feature type="transmembrane region" description="Helical" evidence="7">
    <location>
        <begin position="99"/>
        <end position="118"/>
    </location>
</feature>
<dbReference type="eggNOG" id="ENOG502SM5K">
    <property type="taxonomic scope" value="Eukaryota"/>
</dbReference>
<proteinExistence type="inferred from homology"/>
<sequence length="842" mass="93950">MSTYPTAFCAAQVVGLTGAAWLSGKILSLSTITVPALIQSTREDRLPLDAAVKLWRNLYNRGKSQAPPIAAATSAAFLYCAWAVRASTTLAPLAPTHSSSLYCVAAALTLGIVPYTLGMMLGTNNKLMDLANSGRVVDEKSSVEVESLLSRWLKLNAGRGLLPLRLLLRIWTQPRTLSTPRPFLPFILHRPNAYSKGRMASTDTQLSLKPHHHVVKIEGAREDSENHGEDLISQLKSIPSDITALRIEEDAPSDKEWAILGSHFTDIQSLELESGFNEDLNDKELPLHWPLKRCQISSACGEVTRTPHIRQGRVSHLILLLTSGIRFEGPTSSELSKAHSQAIARGEEKADFITVKEGTPEERQIQITSIPELASKWMINKYEGKEHQLEEDNHPPPTINLRTLEILENDAIDTFCRMTLALPHLIENLTTLNLRSTHCLDFHFLHESMVQQFLPQLTGLETLKLSVGEVFTDESRLHTLYKWLPPNISTLRFRGPASLTKSTEWNNWVQAFAERDFLPNLKRLSFVLDLDYEPSDSSFGRKKNLKTIPEHTLHEARAACEPLYEAARNRGIVIERLYDECISTTTTSTTQTTTSTKPAATTKTQTFPLAHPPPPKHTLRLTPHLTLQIQQLTPTSRRPIPILEVYQPTRFGKTLGDAPRKLTARDMYIVQSDGYAHLPEEQQNQGGVVGVIYMPAKEENRKMAFPGGGVWFPVGEGWEVSVTVRGGYRFMFKGRADGVSRVVEWEKRVAKGRSSSASEGSETNADWRFTLNIAELGLRRPCLATLTKQGLKVGGWDRAQREYLASSLRSGNEVEEDAALYTSVLTMGVYVAAQEGWLNQYL</sequence>
<gene>
    <name evidence="8" type="ORF">OAory_01027680</name>
</gene>
<dbReference type="Gene3D" id="3.80.10.10">
    <property type="entry name" value="Ribonuclease Inhibitor"/>
    <property type="match status" value="1"/>
</dbReference>
<dbReference type="VEuPathDB" id="FungiDB:AO090023000613"/>
<dbReference type="GO" id="GO:0004497">
    <property type="term" value="F:monooxygenase activity"/>
    <property type="evidence" value="ECO:0007669"/>
    <property type="project" value="UniProtKB-KW"/>
</dbReference>
<dbReference type="Proteomes" id="UP000190312">
    <property type="component" value="Unassembled WGS sequence"/>
</dbReference>
<name>A0A1S9DYQ4_ASPOZ</name>
<evidence type="ECO:0000256" key="4">
    <source>
        <dbReference type="ARBA" id="ARBA00023033"/>
    </source>
</evidence>
<dbReference type="Pfam" id="PF08592">
    <property type="entry name" value="Anthrone_oxy"/>
    <property type="match status" value="1"/>
</dbReference>
<keyword evidence="4" id="KW-0503">Monooxygenase</keyword>
<dbReference type="PANTHER" id="PTHR35042:SF1">
    <property type="entry name" value="DUF1772-DOMAIN-CONTAINING PROTEIN"/>
    <property type="match status" value="1"/>
</dbReference>
<evidence type="ECO:0000256" key="1">
    <source>
        <dbReference type="ARBA" id="ARBA00004141"/>
    </source>
</evidence>
<dbReference type="VEuPathDB" id="FungiDB:AO090023000611"/>
<evidence type="ECO:0000256" key="5">
    <source>
        <dbReference type="ARBA" id="ARBA00023136"/>
    </source>
</evidence>
<evidence type="ECO:0000256" key="3">
    <source>
        <dbReference type="ARBA" id="ARBA00022989"/>
    </source>
</evidence>
<comment type="subcellular location">
    <subcellularLocation>
        <location evidence="1">Membrane</location>
        <topology evidence="1">Multi-pass membrane protein</topology>
    </subcellularLocation>
</comment>
<reference evidence="8 9" key="1">
    <citation type="submission" date="2016-10" db="EMBL/GenBank/DDBJ databases">
        <title>Genome sequencing of Aspergillus oryzae BCC7051.</title>
        <authorList>
            <person name="Thammarongtham C."/>
            <person name="Vorapreeda T."/>
            <person name="Nookaew I."/>
            <person name="Srisuk T."/>
            <person name="Land M."/>
            <person name="Jeennor S."/>
            <person name="Laoteng K."/>
        </authorList>
    </citation>
    <scope>NUCLEOTIDE SEQUENCE [LARGE SCALE GENOMIC DNA]</scope>
    <source>
        <strain evidence="8 9">BCC7051</strain>
    </source>
</reference>
<dbReference type="GO" id="GO:0016020">
    <property type="term" value="C:membrane"/>
    <property type="evidence" value="ECO:0007669"/>
    <property type="project" value="UniProtKB-SubCell"/>
</dbReference>
<dbReference type="VEuPathDB" id="FungiDB:AO090023000612"/>